<proteinExistence type="predicted"/>
<accession>A0A6J7WWC9</accession>
<organism evidence="1">
    <name type="scientific">uncultured Caudovirales phage</name>
    <dbReference type="NCBI Taxonomy" id="2100421"/>
    <lineage>
        <taxon>Viruses</taxon>
        <taxon>Duplodnaviria</taxon>
        <taxon>Heunggongvirae</taxon>
        <taxon>Uroviricota</taxon>
        <taxon>Caudoviricetes</taxon>
        <taxon>Peduoviridae</taxon>
        <taxon>Maltschvirus</taxon>
        <taxon>Maltschvirus maltsch</taxon>
    </lineage>
</organism>
<gene>
    <name evidence="1" type="ORF">UFOVP244_69</name>
</gene>
<evidence type="ECO:0000313" key="1">
    <source>
        <dbReference type="EMBL" id="CAB5221012.1"/>
    </source>
</evidence>
<name>A0A6J7WWC9_9CAUD</name>
<sequence length="85" mass="9989">MILEELKQRKTAAKALQDECRQYLVIKHVEACIESLSKDPLLPYFCYDEEAANQLENLGLKVDRYGWLRSFVFGRQIRWRISVPG</sequence>
<protein>
    <submittedName>
        <fullName evidence="1">Uncharacterized protein</fullName>
    </submittedName>
</protein>
<dbReference type="EMBL" id="LR798292">
    <property type="protein sequence ID" value="CAB5221012.1"/>
    <property type="molecule type" value="Genomic_DNA"/>
</dbReference>
<reference evidence="1" key="1">
    <citation type="submission" date="2020-05" db="EMBL/GenBank/DDBJ databases">
        <authorList>
            <person name="Chiriac C."/>
            <person name="Salcher M."/>
            <person name="Ghai R."/>
            <person name="Kavagutti S V."/>
        </authorList>
    </citation>
    <scope>NUCLEOTIDE SEQUENCE</scope>
</reference>